<comment type="caution">
    <text evidence="1">The sequence shown here is derived from an EMBL/GenBank/DDBJ whole genome shotgun (WGS) entry which is preliminary data.</text>
</comment>
<gene>
    <name evidence="1" type="ORF">H2B03_04300</name>
</gene>
<sequence>MSNWDLMMPGMGLTAIGLAGVVISYAGLAHTFIDGMHALTGLTMFIGLIFLATGILDGGVSTSNRAKATTLVVISIALGFGMFSFTMNTIESTNIFAGILVAIAFPAIIIAYVAAKMPTRLKPIGAIITLASITGIVSFVAFGFVSPDTYIIAEEIVEEEEIEAELAGPIYPITILKNSAVQGNPDYEPDVAYVPHGYVVEWINEDSFAHTVTSSDDVGETFDSGMINEGEKYQLDTNELELGEYEYFCIVHPWMVSKLIIEEAKEPVTVSIPDGAGVQKEGQVYYDPEIIQIASGTTVIWTNDDSAAHTVTSGSAQGGPTGLFDSGMFMAGETYEFAFISAGNIDYYCVVHPWMVGTVEVG</sequence>
<accession>A0AC60VYA4</accession>
<organism evidence="1 2">
    <name type="scientific">Candidatus Nitrosomaritimum aestuariumsis</name>
    <dbReference type="NCBI Taxonomy" id="3342354"/>
    <lineage>
        <taxon>Archaea</taxon>
        <taxon>Nitrososphaerota</taxon>
        <taxon>Nitrososphaeria</taxon>
        <taxon>Nitrosopumilales</taxon>
        <taxon>Nitrosopumilaceae</taxon>
        <taxon>Candidatus Nitrosomaritimum</taxon>
    </lineage>
</organism>
<evidence type="ECO:0000313" key="2">
    <source>
        <dbReference type="Proteomes" id="UP000559653"/>
    </source>
</evidence>
<name>A0AC60VYA4_9ARCH</name>
<proteinExistence type="predicted"/>
<dbReference type="Proteomes" id="UP000559653">
    <property type="component" value="Unassembled WGS sequence"/>
</dbReference>
<protein>
    <submittedName>
        <fullName evidence="1">Copper-binding protein</fullName>
    </submittedName>
</protein>
<evidence type="ECO:0000313" key="1">
    <source>
        <dbReference type="EMBL" id="MBA4452380.1"/>
    </source>
</evidence>
<dbReference type="EMBL" id="JACEMZ010000021">
    <property type="protein sequence ID" value="MBA4452380.1"/>
    <property type="molecule type" value="Genomic_DNA"/>
</dbReference>
<reference evidence="1 2" key="1">
    <citation type="journal article" date="2020" name="Appl. Environ. Microbiol.">
        <title>Genomic Characteristics of a Novel Species of Ammonia-Oxidizing Archaea from the Jiulong River Estuary.</title>
        <authorList>
            <person name="Zou D."/>
            <person name="Wan R."/>
            <person name="Han L."/>
            <person name="Xu M.N."/>
            <person name="Liu Y."/>
            <person name="Liu H."/>
            <person name="Kao S.J."/>
            <person name="Li M."/>
        </authorList>
    </citation>
    <scope>NUCLEOTIDE SEQUENCE [LARGE SCALE GENOMIC DNA]</scope>
    <source>
        <strain evidence="1">W1bin1</strain>
    </source>
</reference>